<dbReference type="PANTHER" id="PTHR15822">
    <property type="entry name" value="TRAF AND TNF RECEPTOR-ASSOCIATED PROTEIN"/>
    <property type="match status" value="1"/>
</dbReference>
<evidence type="ECO:0000313" key="11">
    <source>
        <dbReference type="EMBL" id="QRQ99435.1"/>
    </source>
</evidence>
<protein>
    <submittedName>
        <fullName evidence="11">Endonuclease/exonuclease/phosphatase family protein</fullName>
    </submittedName>
</protein>
<keyword evidence="8" id="KW-0234">DNA repair</keyword>
<evidence type="ECO:0000256" key="6">
    <source>
        <dbReference type="ARBA" id="ARBA00022801"/>
    </source>
</evidence>
<comment type="cofactor">
    <cofactor evidence="2">
        <name>Mg(2+)</name>
        <dbReference type="ChEBI" id="CHEBI:18420"/>
    </cofactor>
</comment>
<evidence type="ECO:0000313" key="12">
    <source>
        <dbReference type="Proteomes" id="UP000612680"/>
    </source>
</evidence>
<dbReference type="InterPro" id="IPR005135">
    <property type="entry name" value="Endo/exonuclease/phosphatase"/>
</dbReference>
<evidence type="ECO:0000256" key="9">
    <source>
        <dbReference type="SAM" id="Phobius"/>
    </source>
</evidence>
<evidence type="ECO:0000256" key="2">
    <source>
        <dbReference type="ARBA" id="ARBA00001946"/>
    </source>
</evidence>
<comment type="cofactor">
    <cofactor evidence="1">
        <name>Mn(2+)</name>
        <dbReference type="ChEBI" id="CHEBI:29035"/>
    </cofactor>
</comment>
<feature type="transmembrane region" description="Helical" evidence="9">
    <location>
        <begin position="34"/>
        <end position="58"/>
    </location>
</feature>
<keyword evidence="4" id="KW-0479">Metal-binding</keyword>
<evidence type="ECO:0000256" key="5">
    <source>
        <dbReference type="ARBA" id="ARBA00022763"/>
    </source>
</evidence>
<feature type="domain" description="Endonuclease/exonuclease/phosphatase" evidence="10">
    <location>
        <begin position="122"/>
        <end position="347"/>
    </location>
</feature>
<dbReference type="GO" id="GO:0004519">
    <property type="term" value="F:endonuclease activity"/>
    <property type="evidence" value="ECO:0007669"/>
    <property type="project" value="UniProtKB-KW"/>
</dbReference>
<evidence type="ECO:0000256" key="3">
    <source>
        <dbReference type="ARBA" id="ARBA00022722"/>
    </source>
</evidence>
<dbReference type="CDD" id="cd09084">
    <property type="entry name" value="EEP-2"/>
    <property type="match status" value="1"/>
</dbReference>
<accession>A0ABX7I325</accession>
<keyword evidence="9" id="KW-1133">Transmembrane helix</keyword>
<keyword evidence="5" id="KW-0227">DNA damage</keyword>
<dbReference type="EMBL" id="CP056775">
    <property type="protein sequence ID" value="QRQ99435.1"/>
    <property type="molecule type" value="Genomic_DNA"/>
</dbReference>
<evidence type="ECO:0000259" key="10">
    <source>
        <dbReference type="Pfam" id="PF03372"/>
    </source>
</evidence>
<keyword evidence="7" id="KW-0460">Magnesium</keyword>
<gene>
    <name evidence="11" type="ORF">HWI92_00165</name>
</gene>
<keyword evidence="11" id="KW-0255">Endonuclease</keyword>
<keyword evidence="9" id="KW-0812">Transmembrane</keyword>
<dbReference type="RefSeq" id="WP_204660198.1">
    <property type="nucleotide sequence ID" value="NZ_CP056775.1"/>
</dbReference>
<name>A0ABX7I325_9BACT</name>
<proteinExistence type="predicted"/>
<dbReference type="SUPFAM" id="SSF56219">
    <property type="entry name" value="DNase I-like"/>
    <property type="match status" value="1"/>
</dbReference>
<keyword evidence="12" id="KW-1185">Reference proteome</keyword>
<keyword evidence="6" id="KW-0378">Hydrolase</keyword>
<keyword evidence="9" id="KW-0472">Membrane</keyword>
<evidence type="ECO:0000256" key="4">
    <source>
        <dbReference type="ARBA" id="ARBA00022723"/>
    </source>
</evidence>
<feature type="transmembrane region" description="Helical" evidence="9">
    <location>
        <begin position="7"/>
        <end position="28"/>
    </location>
</feature>
<keyword evidence="3" id="KW-0540">Nuclease</keyword>
<evidence type="ECO:0000256" key="8">
    <source>
        <dbReference type="ARBA" id="ARBA00023204"/>
    </source>
</evidence>
<feature type="transmembrane region" description="Helical" evidence="9">
    <location>
        <begin position="65"/>
        <end position="83"/>
    </location>
</feature>
<dbReference type="InterPro" id="IPR051547">
    <property type="entry name" value="TDP2-like"/>
</dbReference>
<evidence type="ECO:0000256" key="1">
    <source>
        <dbReference type="ARBA" id="ARBA00001936"/>
    </source>
</evidence>
<dbReference type="Proteomes" id="UP000612680">
    <property type="component" value="Chromosome"/>
</dbReference>
<reference evidence="11 12" key="1">
    <citation type="submission" date="2020-06" db="EMBL/GenBank/DDBJ databases">
        <title>Dyadobacter sandarakinus sp. nov., isolated from the soil of the Arctic Yellow River Station.</title>
        <authorList>
            <person name="Zhang Y."/>
            <person name="Peng F."/>
        </authorList>
    </citation>
    <scope>NUCLEOTIDE SEQUENCE [LARGE SCALE GENOMIC DNA]</scope>
    <source>
        <strain evidence="11 12">Q3-56</strain>
    </source>
</reference>
<dbReference type="Gene3D" id="3.60.10.10">
    <property type="entry name" value="Endonuclease/exonuclease/phosphatase"/>
    <property type="match status" value="1"/>
</dbReference>
<sequence length="357" mass="42202">MTGFKRAAWFVYQLFAAYTIFIYILIFWTPFHFWITGFMMMSFPVVILLHIAAVLFWVLLDRRKIWLPILLLLVATVFLPRTYQSGNKPEPASDAFSVLSYNVVAFQRDATHHDKPMRSYIRQMQRWVRDAGADVICMPEYYEDVTKLYQINRVLHDGGYRHSRFYNNRQRSDPSYWGLAVYSRYPIIASKDTVFISQNGMIQVDVKIRKDTVRVIGLHFFSMTLNMALLKQQRTGEGFKREGTKILRRMKRGFDRHAVELHALETWIASSPYPVIVCGDFNETAYSYVYGRLRRKLSNAFEVKGKGFGFTYNHTPNFIRIDHQFYSDDRLELTNFMTFDTVQYSDHYPIMGTYRLR</sequence>
<dbReference type="PANTHER" id="PTHR15822:SF4">
    <property type="entry name" value="TYROSYL-DNA PHOSPHODIESTERASE 2"/>
    <property type="match status" value="1"/>
</dbReference>
<dbReference type="Pfam" id="PF03372">
    <property type="entry name" value="Exo_endo_phos"/>
    <property type="match status" value="1"/>
</dbReference>
<evidence type="ECO:0000256" key="7">
    <source>
        <dbReference type="ARBA" id="ARBA00022842"/>
    </source>
</evidence>
<dbReference type="InterPro" id="IPR036691">
    <property type="entry name" value="Endo/exonu/phosph_ase_sf"/>
</dbReference>
<organism evidence="11 12">
    <name type="scientific">Dyadobacter sandarakinus</name>
    <dbReference type="NCBI Taxonomy" id="2747268"/>
    <lineage>
        <taxon>Bacteria</taxon>
        <taxon>Pseudomonadati</taxon>
        <taxon>Bacteroidota</taxon>
        <taxon>Cytophagia</taxon>
        <taxon>Cytophagales</taxon>
        <taxon>Spirosomataceae</taxon>
        <taxon>Dyadobacter</taxon>
    </lineage>
</organism>